<dbReference type="EMBL" id="JAPWDS010000003">
    <property type="protein sequence ID" value="KAJ5503150.1"/>
    <property type="molecule type" value="Genomic_DNA"/>
</dbReference>
<dbReference type="Proteomes" id="UP001149954">
    <property type="component" value="Unassembled WGS sequence"/>
</dbReference>
<proteinExistence type="predicted"/>
<sequence>MLYNDFFGYAIMEQVANLLLDVEEAGDDRKMQWAICEATGLYFQIDSIMPMVGCEDEDTVNEVCTGFAAMFLTMLATLERNDIFKSD</sequence>
<evidence type="ECO:0000313" key="2">
    <source>
        <dbReference type="Proteomes" id="UP001149954"/>
    </source>
</evidence>
<protein>
    <submittedName>
        <fullName evidence="1">Uncharacterized protein</fullName>
    </submittedName>
</protein>
<dbReference type="OrthoDB" id="10037289at2759"/>
<gene>
    <name evidence="1" type="ORF">N7463_006024</name>
</gene>
<dbReference type="AlphaFoldDB" id="A0A9X0C676"/>
<reference evidence="1" key="1">
    <citation type="submission" date="2022-12" db="EMBL/GenBank/DDBJ databases">
        <authorList>
            <person name="Petersen C."/>
        </authorList>
    </citation>
    <scope>NUCLEOTIDE SEQUENCE</scope>
    <source>
        <strain evidence="1">IBT 29495</strain>
    </source>
</reference>
<organism evidence="1 2">
    <name type="scientific">Penicillium fimorum</name>
    <dbReference type="NCBI Taxonomy" id="1882269"/>
    <lineage>
        <taxon>Eukaryota</taxon>
        <taxon>Fungi</taxon>
        <taxon>Dikarya</taxon>
        <taxon>Ascomycota</taxon>
        <taxon>Pezizomycotina</taxon>
        <taxon>Eurotiomycetes</taxon>
        <taxon>Eurotiomycetidae</taxon>
        <taxon>Eurotiales</taxon>
        <taxon>Aspergillaceae</taxon>
        <taxon>Penicillium</taxon>
    </lineage>
</organism>
<keyword evidence="2" id="KW-1185">Reference proteome</keyword>
<reference evidence="1" key="2">
    <citation type="journal article" date="2023" name="IMA Fungus">
        <title>Comparative genomic study of the Penicillium genus elucidates a diverse pangenome and 15 lateral gene transfer events.</title>
        <authorList>
            <person name="Petersen C."/>
            <person name="Sorensen T."/>
            <person name="Nielsen M.R."/>
            <person name="Sondergaard T.E."/>
            <person name="Sorensen J.L."/>
            <person name="Fitzpatrick D.A."/>
            <person name="Frisvad J.C."/>
            <person name="Nielsen K.L."/>
        </authorList>
    </citation>
    <scope>NUCLEOTIDE SEQUENCE</scope>
    <source>
        <strain evidence="1">IBT 29495</strain>
    </source>
</reference>
<accession>A0A9X0C676</accession>
<evidence type="ECO:0000313" key="1">
    <source>
        <dbReference type="EMBL" id="KAJ5503150.1"/>
    </source>
</evidence>
<comment type="caution">
    <text evidence="1">The sequence shown here is derived from an EMBL/GenBank/DDBJ whole genome shotgun (WGS) entry which is preliminary data.</text>
</comment>
<name>A0A9X0C676_9EURO</name>